<accession>A0A0F9THZ4</accession>
<gene>
    <name evidence="1" type="ORF">LCGC14_0346360</name>
</gene>
<reference evidence="1" key="1">
    <citation type="journal article" date="2015" name="Nature">
        <title>Complex archaea that bridge the gap between prokaryotes and eukaryotes.</title>
        <authorList>
            <person name="Spang A."/>
            <person name="Saw J.H."/>
            <person name="Jorgensen S.L."/>
            <person name="Zaremba-Niedzwiedzka K."/>
            <person name="Martijn J."/>
            <person name="Lind A.E."/>
            <person name="van Eijk R."/>
            <person name="Schleper C."/>
            <person name="Guy L."/>
            <person name="Ettema T.J."/>
        </authorList>
    </citation>
    <scope>NUCLEOTIDE SEQUENCE</scope>
</reference>
<protein>
    <submittedName>
        <fullName evidence="1">Uncharacterized protein</fullName>
    </submittedName>
</protein>
<organism evidence="1">
    <name type="scientific">marine sediment metagenome</name>
    <dbReference type="NCBI Taxonomy" id="412755"/>
    <lineage>
        <taxon>unclassified sequences</taxon>
        <taxon>metagenomes</taxon>
        <taxon>ecological metagenomes</taxon>
    </lineage>
</organism>
<dbReference type="AlphaFoldDB" id="A0A0F9THZ4"/>
<sequence length="111" mass="12388">MKKAITKQVDFCDTCDNGGLTYICLGCGKCACYDCKKKGEMIEYSHAVHFSGSGDGNFCPDCVDKPPNEKIAILLAAYRKISSLRTEEKGWYDNFRTRCDKAEAELKALIE</sequence>
<evidence type="ECO:0000313" key="1">
    <source>
        <dbReference type="EMBL" id="KKN78864.1"/>
    </source>
</evidence>
<proteinExistence type="predicted"/>
<name>A0A0F9THZ4_9ZZZZ</name>
<comment type="caution">
    <text evidence="1">The sequence shown here is derived from an EMBL/GenBank/DDBJ whole genome shotgun (WGS) entry which is preliminary data.</text>
</comment>
<dbReference type="EMBL" id="LAZR01000256">
    <property type="protein sequence ID" value="KKN78864.1"/>
    <property type="molecule type" value="Genomic_DNA"/>
</dbReference>